<feature type="transmembrane region" description="Helical" evidence="8">
    <location>
        <begin position="341"/>
        <end position="360"/>
    </location>
</feature>
<sequence>MANNRNAGVFFILVTILFDCIGFGIIIPIMPALIKELTGATLSEASEYGGFLLTVYSLMMFVCSPILGALSDKMGRRPVLLISLFGMAIDYFFLSFAHTITLLFIGRIIAGLCGASITTASAYIADVSTPEKRAQNFGLIGAAFGLGFIIGPVIGGVFSQFGTRVPFMIAGGLSLINWLYGYFILPESLKKENRRAFDWKRANPIGALMQIKRYPSLLGLLIALLILYIAAQSTQTVWSFYTQEKFGWNETWIGYSLGFVGVTVAIVQGGLIRIIIPRLGQKKSIMFGLCLYVIGFVLFSFASKGWMMFAIIVPYALAGITGPAIQGIISTQVKPDEQGELQGIMTSFMSLASIIGPLMMSSLFAHFTNHNNDSIYFPGAPFMMGAVLTCISIVICYQTLKKHH</sequence>
<feature type="transmembrane region" description="Helical" evidence="8">
    <location>
        <begin position="308"/>
        <end position="329"/>
    </location>
</feature>
<evidence type="ECO:0000256" key="3">
    <source>
        <dbReference type="ARBA" id="ARBA00007520"/>
    </source>
</evidence>
<organism evidence="10 11">
    <name type="scientific">Pedobacter xixiisoli</name>
    <dbReference type="NCBI Taxonomy" id="1476464"/>
    <lineage>
        <taxon>Bacteria</taxon>
        <taxon>Pseudomonadati</taxon>
        <taxon>Bacteroidota</taxon>
        <taxon>Sphingobacteriia</taxon>
        <taxon>Sphingobacteriales</taxon>
        <taxon>Sphingobacteriaceae</taxon>
        <taxon>Pedobacter</taxon>
    </lineage>
</organism>
<comment type="similarity">
    <text evidence="3">Belongs to the major facilitator superfamily. TCR/Tet family.</text>
</comment>
<dbReference type="InterPro" id="IPR001958">
    <property type="entry name" value="Tet-R_TetA/multi-R_MdtG-like"/>
</dbReference>
<keyword evidence="11" id="KW-1185">Reference proteome</keyword>
<evidence type="ECO:0000256" key="7">
    <source>
        <dbReference type="ARBA" id="ARBA00023136"/>
    </source>
</evidence>
<dbReference type="RefSeq" id="WP_097129416.1">
    <property type="nucleotide sequence ID" value="NZ_OCMT01000001.1"/>
</dbReference>
<feature type="transmembrane region" description="Helical" evidence="8">
    <location>
        <begin position="104"/>
        <end position="125"/>
    </location>
</feature>
<feature type="transmembrane region" description="Helical" evidence="8">
    <location>
        <begin position="50"/>
        <end position="70"/>
    </location>
</feature>
<dbReference type="PANTHER" id="PTHR23504">
    <property type="entry name" value="MAJOR FACILITATOR SUPERFAMILY DOMAIN-CONTAINING PROTEIN 10"/>
    <property type="match status" value="1"/>
</dbReference>
<evidence type="ECO:0000313" key="10">
    <source>
        <dbReference type="EMBL" id="SOD13168.1"/>
    </source>
</evidence>
<dbReference type="InterPro" id="IPR005829">
    <property type="entry name" value="Sugar_transporter_CS"/>
</dbReference>
<evidence type="ECO:0000256" key="5">
    <source>
        <dbReference type="ARBA" id="ARBA00022692"/>
    </source>
</evidence>
<feature type="transmembrane region" description="Helical" evidence="8">
    <location>
        <begin position="137"/>
        <end position="159"/>
    </location>
</feature>
<evidence type="ECO:0000256" key="4">
    <source>
        <dbReference type="ARBA" id="ARBA00022448"/>
    </source>
</evidence>
<dbReference type="Gene3D" id="1.20.1250.20">
    <property type="entry name" value="MFS general substrate transporter like domains"/>
    <property type="match status" value="1"/>
</dbReference>
<proteinExistence type="inferred from homology"/>
<feature type="transmembrane region" description="Helical" evidence="8">
    <location>
        <begin position="380"/>
        <end position="400"/>
    </location>
</feature>
<gene>
    <name evidence="10" type="ORF">SAMN06297358_1043</name>
</gene>
<dbReference type="GO" id="GO:0022857">
    <property type="term" value="F:transmembrane transporter activity"/>
    <property type="evidence" value="ECO:0007669"/>
    <property type="project" value="InterPro"/>
</dbReference>
<dbReference type="OrthoDB" id="9793283at2"/>
<keyword evidence="4" id="KW-0813">Transport</keyword>
<feature type="domain" description="Major facilitator superfamily (MFS) profile" evidence="9">
    <location>
        <begin position="8"/>
        <end position="404"/>
    </location>
</feature>
<comment type="subcellular location">
    <subcellularLocation>
        <location evidence="2">Membrane</location>
        <topology evidence="2">Multi-pass membrane protein</topology>
    </subcellularLocation>
</comment>
<dbReference type="AlphaFoldDB" id="A0A285ZU68"/>
<evidence type="ECO:0000256" key="6">
    <source>
        <dbReference type="ARBA" id="ARBA00022989"/>
    </source>
</evidence>
<dbReference type="InterPro" id="IPR036259">
    <property type="entry name" value="MFS_trans_sf"/>
</dbReference>
<dbReference type="SUPFAM" id="SSF103473">
    <property type="entry name" value="MFS general substrate transporter"/>
    <property type="match status" value="1"/>
</dbReference>
<accession>A0A285ZU68</accession>
<keyword evidence="5 8" id="KW-0812">Transmembrane</keyword>
<reference evidence="11" key="1">
    <citation type="submission" date="2017-09" db="EMBL/GenBank/DDBJ databases">
        <authorList>
            <person name="Varghese N."/>
            <person name="Submissions S."/>
        </authorList>
    </citation>
    <scope>NUCLEOTIDE SEQUENCE [LARGE SCALE GENOMIC DNA]</scope>
    <source>
        <strain evidence="11">CGMCC 1.12803</strain>
    </source>
</reference>
<keyword evidence="6 8" id="KW-1133">Transmembrane helix</keyword>
<evidence type="ECO:0000259" key="9">
    <source>
        <dbReference type="PROSITE" id="PS50850"/>
    </source>
</evidence>
<name>A0A285ZU68_9SPHI</name>
<feature type="transmembrane region" description="Helical" evidence="8">
    <location>
        <begin position="252"/>
        <end position="272"/>
    </location>
</feature>
<dbReference type="InterPro" id="IPR011701">
    <property type="entry name" value="MFS"/>
</dbReference>
<feature type="transmembrane region" description="Helical" evidence="8">
    <location>
        <begin position="165"/>
        <end position="185"/>
    </location>
</feature>
<dbReference type="InterPro" id="IPR020846">
    <property type="entry name" value="MFS_dom"/>
</dbReference>
<dbReference type="PROSITE" id="PS50850">
    <property type="entry name" value="MFS"/>
    <property type="match status" value="1"/>
</dbReference>
<dbReference type="Pfam" id="PF07690">
    <property type="entry name" value="MFS_1"/>
    <property type="match status" value="2"/>
</dbReference>
<feature type="transmembrane region" description="Helical" evidence="8">
    <location>
        <begin position="217"/>
        <end position="240"/>
    </location>
</feature>
<dbReference type="EMBL" id="OCMT01000001">
    <property type="protein sequence ID" value="SOD13168.1"/>
    <property type="molecule type" value="Genomic_DNA"/>
</dbReference>
<feature type="transmembrane region" description="Helical" evidence="8">
    <location>
        <begin position="284"/>
        <end position="302"/>
    </location>
</feature>
<dbReference type="Proteomes" id="UP000219281">
    <property type="component" value="Unassembled WGS sequence"/>
</dbReference>
<feature type="transmembrane region" description="Helical" evidence="8">
    <location>
        <begin position="79"/>
        <end position="98"/>
    </location>
</feature>
<feature type="transmembrane region" description="Helical" evidence="8">
    <location>
        <begin position="7"/>
        <end position="30"/>
    </location>
</feature>
<comment type="function">
    <text evidence="1">Resistance to tetracycline by an active tetracycline efflux. This is an energy-dependent process that decreases the accumulation of the antibiotic in whole cells. This protein functions as a metal-tetracycline/H(+) antiporter.</text>
</comment>
<evidence type="ECO:0000256" key="2">
    <source>
        <dbReference type="ARBA" id="ARBA00004141"/>
    </source>
</evidence>
<dbReference type="PANTHER" id="PTHR23504:SF15">
    <property type="entry name" value="MAJOR FACILITATOR SUPERFAMILY (MFS) PROFILE DOMAIN-CONTAINING PROTEIN"/>
    <property type="match status" value="1"/>
</dbReference>
<dbReference type="GO" id="GO:0016020">
    <property type="term" value="C:membrane"/>
    <property type="evidence" value="ECO:0007669"/>
    <property type="project" value="UniProtKB-SubCell"/>
</dbReference>
<protein>
    <submittedName>
        <fullName evidence="10">MFS transporter, DHA1 family, tetracycline resistance protein</fullName>
    </submittedName>
</protein>
<evidence type="ECO:0000256" key="8">
    <source>
        <dbReference type="SAM" id="Phobius"/>
    </source>
</evidence>
<keyword evidence="7 8" id="KW-0472">Membrane</keyword>
<dbReference type="PRINTS" id="PR01035">
    <property type="entry name" value="TCRTETA"/>
</dbReference>
<evidence type="ECO:0000256" key="1">
    <source>
        <dbReference type="ARBA" id="ARBA00003279"/>
    </source>
</evidence>
<dbReference type="PROSITE" id="PS00216">
    <property type="entry name" value="SUGAR_TRANSPORT_1"/>
    <property type="match status" value="1"/>
</dbReference>
<dbReference type="CDD" id="cd17388">
    <property type="entry name" value="MFS_TetA"/>
    <property type="match status" value="1"/>
</dbReference>
<evidence type="ECO:0000313" key="11">
    <source>
        <dbReference type="Proteomes" id="UP000219281"/>
    </source>
</evidence>